<feature type="region of interest" description="Disordered" evidence="1">
    <location>
        <begin position="83"/>
        <end position="125"/>
    </location>
</feature>
<reference evidence="3 4" key="1">
    <citation type="journal article" date="2019" name="Commun. Biol.">
        <title>The bagworm genome reveals a unique fibroin gene that provides high tensile strength.</title>
        <authorList>
            <person name="Kono N."/>
            <person name="Nakamura H."/>
            <person name="Ohtoshi R."/>
            <person name="Tomita M."/>
            <person name="Numata K."/>
            <person name="Arakawa K."/>
        </authorList>
    </citation>
    <scope>NUCLEOTIDE SEQUENCE [LARGE SCALE GENOMIC DNA]</scope>
</reference>
<sequence>MFMRYLVAFTAFIVAGSITRARAAQDYAESVPEVFAYYLNDEKLPARRLIAIFQLMLEICARSLRRGVLLTFHNAHPLENADNHIHQDIRSVKTTDRRADAGADTASARTKDQACDDADTSPATR</sequence>
<feature type="signal peptide" evidence="2">
    <location>
        <begin position="1"/>
        <end position="23"/>
    </location>
</feature>
<evidence type="ECO:0000313" key="3">
    <source>
        <dbReference type="EMBL" id="GBP27354.1"/>
    </source>
</evidence>
<organism evidence="3 4">
    <name type="scientific">Eumeta variegata</name>
    <name type="common">Bagworm moth</name>
    <name type="synonym">Eumeta japonica</name>
    <dbReference type="NCBI Taxonomy" id="151549"/>
    <lineage>
        <taxon>Eukaryota</taxon>
        <taxon>Metazoa</taxon>
        <taxon>Ecdysozoa</taxon>
        <taxon>Arthropoda</taxon>
        <taxon>Hexapoda</taxon>
        <taxon>Insecta</taxon>
        <taxon>Pterygota</taxon>
        <taxon>Neoptera</taxon>
        <taxon>Endopterygota</taxon>
        <taxon>Lepidoptera</taxon>
        <taxon>Glossata</taxon>
        <taxon>Ditrysia</taxon>
        <taxon>Tineoidea</taxon>
        <taxon>Psychidae</taxon>
        <taxon>Oiketicinae</taxon>
        <taxon>Eumeta</taxon>
    </lineage>
</organism>
<accession>A0A4C1UND1</accession>
<keyword evidence="2" id="KW-0732">Signal</keyword>
<evidence type="ECO:0000313" key="4">
    <source>
        <dbReference type="Proteomes" id="UP000299102"/>
    </source>
</evidence>
<dbReference type="EMBL" id="BGZK01000192">
    <property type="protein sequence ID" value="GBP27354.1"/>
    <property type="molecule type" value="Genomic_DNA"/>
</dbReference>
<protein>
    <submittedName>
        <fullName evidence="3">Uncharacterized protein</fullName>
    </submittedName>
</protein>
<evidence type="ECO:0000256" key="2">
    <source>
        <dbReference type="SAM" id="SignalP"/>
    </source>
</evidence>
<dbReference type="AlphaFoldDB" id="A0A4C1UND1"/>
<feature type="compositionally biased region" description="Basic and acidic residues" evidence="1">
    <location>
        <begin position="83"/>
        <end position="101"/>
    </location>
</feature>
<feature type="chain" id="PRO_5020029742" evidence="2">
    <location>
        <begin position="24"/>
        <end position="125"/>
    </location>
</feature>
<evidence type="ECO:0000256" key="1">
    <source>
        <dbReference type="SAM" id="MobiDB-lite"/>
    </source>
</evidence>
<keyword evidence="4" id="KW-1185">Reference proteome</keyword>
<proteinExistence type="predicted"/>
<gene>
    <name evidence="3" type="ORF">EVAR_18829_1</name>
</gene>
<name>A0A4C1UND1_EUMVA</name>
<comment type="caution">
    <text evidence="3">The sequence shown here is derived from an EMBL/GenBank/DDBJ whole genome shotgun (WGS) entry which is preliminary data.</text>
</comment>
<dbReference type="Proteomes" id="UP000299102">
    <property type="component" value="Unassembled WGS sequence"/>
</dbReference>